<name>A0A1R3HDT6_9ROSI</name>
<protein>
    <recommendedName>
        <fullName evidence="5">Transposase, Ptta/En/Spm, plant</fullName>
    </recommendedName>
</protein>
<keyword evidence="4" id="KW-1185">Reference proteome</keyword>
<organism evidence="3 4">
    <name type="scientific">Corchorus olitorius</name>
    <dbReference type="NCBI Taxonomy" id="93759"/>
    <lineage>
        <taxon>Eukaryota</taxon>
        <taxon>Viridiplantae</taxon>
        <taxon>Streptophyta</taxon>
        <taxon>Embryophyta</taxon>
        <taxon>Tracheophyta</taxon>
        <taxon>Spermatophyta</taxon>
        <taxon>Magnoliopsida</taxon>
        <taxon>eudicotyledons</taxon>
        <taxon>Gunneridae</taxon>
        <taxon>Pentapetalae</taxon>
        <taxon>rosids</taxon>
        <taxon>malvids</taxon>
        <taxon>Malvales</taxon>
        <taxon>Malvaceae</taxon>
        <taxon>Grewioideae</taxon>
        <taxon>Apeibeae</taxon>
        <taxon>Corchorus</taxon>
    </lineage>
</organism>
<keyword evidence="1" id="KW-0175">Coiled coil</keyword>
<evidence type="ECO:0000256" key="1">
    <source>
        <dbReference type="SAM" id="Coils"/>
    </source>
</evidence>
<evidence type="ECO:0000313" key="3">
    <source>
        <dbReference type="EMBL" id="OMO68486.1"/>
    </source>
</evidence>
<evidence type="ECO:0008006" key="5">
    <source>
        <dbReference type="Google" id="ProtNLM"/>
    </source>
</evidence>
<feature type="compositionally biased region" description="Low complexity" evidence="2">
    <location>
        <begin position="308"/>
        <end position="324"/>
    </location>
</feature>
<dbReference type="EMBL" id="AWUE01020384">
    <property type="protein sequence ID" value="OMO68486.1"/>
    <property type="molecule type" value="Genomic_DNA"/>
</dbReference>
<accession>A0A1R3HDT6</accession>
<proteinExistence type="predicted"/>
<comment type="caution">
    <text evidence="3">The sequence shown here is derived from an EMBL/GenBank/DDBJ whole genome shotgun (WGS) entry which is preliminary data.</text>
</comment>
<evidence type="ECO:0000256" key="2">
    <source>
        <dbReference type="SAM" id="MobiDB-lite"/>
    </source>
</evidence>
<feature type="coiled-coil region" evidence="1">
    <location>
        <begin position="260"/>
        <end position="287"/>
    </location>
</feature>
<gene>
    <name evidence="3" type="ORF">COLO4_29630</name>
</gene>
<dbReference type="Proteomes" id="UP000187203">
    <property type="component" value="Unassembled WGS sequence"/>
</dbReference>
<feature type="region of interest" description="Disordered" evidence="2">
    <location>
        <begin position="299"/>
        <end position="324"/>
    </location>
</feature>
<dbReference type="AlphaFoldDB" id="A0A1R3HDT6"/>
<dbReference type="PANTHER" id="PTHR33063:SF13">
    <property type="entry name" value="OS02G0583500 PROTEIN"/>
    <property type="match status" value="1"/>
</dbReference>
<sequence>MATLMPLKLPIAGNISSAATLLSSATNPRRRFPFSFVNAPIAPKKVRGPTRGVELERFNKAKGKMVIEIPEGKGRPVSEIQSAKLSSELGLISRRFIPIPTKWRNLTDADKMQAMDRLKTRFEIDLEDEYTESSVMSILSKQSAKKPKCLDNKSSFLITKGLEHLLQAVMAKRTNDQEPNRMEWFKLSHFSEAKGWKTHWAQEAYVEMERLLSTPVEEGQEARTIDSIVDQVLGTRAGYIKGLGYGPKPMKKTKPQMPPIQIYQESLQETRTNFEKLREQMHVMAQAMVAAGIQVPMSEFDDSRDANSSEISSSSQSLSTQDMD</sequence>
<evidence type="ECO:0000313" key="4">
    <source>
        <dbReference type="Proteomes" id="UP000187203"/>
    </source>
</evidence>
<dbReference type="OrthoDB" id="1706770at2759"/>
<dbReference type="PANTHER" id="PTHR33063">
    <property type="entry name" value="OS02G0583500 PROTEIN"/>
    <property type="match status" value="1"/>
</dbReference>
<reference evidence="4" key="1">
    <citation type="submission" date="2013-09" db="EMBL/GenBank/DDBJ databases">
        <title>Corchorus olitorius genome sequencing.</title>
        <authorList>
            <person name="Alam M."/>
            <person name="Haque M.S."/>
            <person name="Islam M.S."/>
            <person name="Emdad E.M."/>
            <person name="Islam M.M."/>
            <person name="Ahmed B."/>
            <person name="Halim A."/>
            <person name="Hossen Q.M.M."/>
            <person name="Hossain M.Z."/>
            <person name="Ahmed R."/>
            <person name="Khan M.M."/>
            <person name="Islam R."/>
            <person name="Rashid M.M."/>
            <person name="Khan S.A."/>
            <person name="Rahman M.S."/>
            <person name="Alam M."/>
            <person name="Yahiya A.S."/>
            <person name="Khan M.S."/>
            <person name="Azam M.S."/>
            <person name="Haque T."/>
            <person name="Lashkar M.Z.H."/>
            <person name="Akhand A.I."/>
            <person name="Morshed G."/>
            <person name="Roy S."/>
            <person name="Uddin K.S."/>
            <person name="Rabeya T."/>
            <person name="Hossain A.S."/>
            <person name="Chowdhury A."/>
            <person name="Snigdha A.R."/>
            <person name="Mortoza M.S."/>
            <person name="Matin S.A."/>
            <person name="Hoque S.M.E."/>
            <person name="Islam M.K."/>
            <person name="Roy D.K."/>
            <person name="Haider R."/>
            <person name="Moosa M.M."/>
            <person name="Elias S.M."/>
            <person name="Hasan A.M."/>
            <person name="Jahan S."/>
            <person name="Shafiuddin M."/>
            <person name="Mahmood N."/>
            <person name="Shommy N.S."/>
        </authorList>
    </citation>
    <scope>NUCLEOTIDE SEQUENCE [LARGE SCALE GENOMIC DNA]</scope>
    <source>
        <strain evidence="4">cv. O-4</strain>
    </source>
</reference>